<dbReference type="Proteomes" id="UP000822688">
    <property type="component" value="Chromosome V"/>
</dbReference>
<dbReference type="AlphaFoldDB" id="A0A8T0HQS0"/>
<name>A0A8T0HQS0_CERPU</name>
<sequence>QSFFLLTDSTPQLSPRYAPAKHPQPRPFLAIDFVCGKRSPSIIGNSLLATTENYTYVQDKKQNSSSLQTRCLMKVFTFQHAFKLRDQISVNAIKKKKAQITMKLTLALKRAHQHRKGIHKDFEIKCSTYHV</sequence>
<evidence type="ECO:0000313" key="1">
    <source>
        <dbReference type="EMBL" id="KAG0573129.1"/>
    </source>
</evidence>
<evidence type="ECO:0000313" key="2">
    <source>
        <dbReference type="Proteomes" id="UP000822688"/>
    </source>
</evidence>
<comment type="caution">
    <text evidence="1">The sequence shown here is derived from an EMBL/GenBank/DDBJ whole genome shotgun (WGS) entry which is preliminary data.</text>
</comment>
<organism evidence="1 2">
    <name type="scientific">Ceratodon purpureus</name>
    <name type="common">Fire moss</name>
    <name type="synonym">Dicranum purpureum</name>
    <dbReference type="NCBI Taxonomy" id="3225"/>
    <lineage>
        <taxon>Eukaryota</taxon>
        <taxon>Viridiplantae</taxon>
        <taxon>Streptophyta</taxon>
        <taxon>Embryophyta</taxon>
        <taxon>Bryophyta</taxon>
        <taxon>Bryophytina</taxon>
        <taxon>Bryopsida</taxon>
        <taxon>Dicranidae</taxon>
        <taxon>Pseudoditrichales</taxon>
        <taxon>Ditrichaceae</taxon>
        <taxon>Ceratodon</taxon>
    </lineage>
</organism>
<proteinExistence type="predicted"/>
<accession>A0A8T0HQS0</accession>
<protein>
    <submittedName>
        <fullName evidence="1">Uncharacterized protein</fullName>
    </submittedName>
</protein>
<reference evidence="1" key="1">
    <citation type="submission" date="2020-06" db="EMBL/GenBank/DDBJ databases">
        <title>WGS assembly of Ceratodon purpureus strain R40.</title>
        <authorList>
            <person name="Carey S.B."/>
            <person name="Jenkins J."/>
            <person name="Shu S."/>
            <person name="Lovell J.T."/>
            <person name="Sreedasyam A."/>
            <person name="Maumus F."/>
            <person name="Tiley G.P."/>
            <person name="Fernandez-Pozo N."/>
            <person name="Barry K."/>
            <person name="Chen C."/>
            <person name="Wang M."/>
            <person name="Lipzen A."/>
            <person name="Daum C."/>
            <person name="Saski C.A."/>
            <person name="Payton A.C."/>
            <person name="Mcbreen J.C."/>
            <person name="Conrad R.E."/>
            <person name="Kollar L.M."/>
            <person name="Olsson S."/>
            <person name="Huttunen S."/>
            <person name="Landis J.B."/>
            <person name="Wickett N.J."/>
            <person name="Johnson M.G."/>
            <person name="Rensing S.A."/>
            <person name="Grimwood J."/>
            <person name="Schmutz J."/>
            <person name="Mcdaniel S.F."/>
        </authorList>
    </citation>
    <scope>NUCLEOTIDE SEQUENCE</scope>
    <source>
        <strain evidence="1">R40</strain>
    </source>
</reference>
<gene>
    <name evidence="1" type="ORF">KC19_VG151200</name>
</gene>
<keyword evidence="2" id="KW-1185">Reference proteome</keyword>
<feature type="non-terminal residue" evidence="1">
    <location>
        <position position="1"/>
    </location>
</feature>
<dbReference type="EMBL" id="CM026426">
    <property type="protein sequence ID" value="KAG0573129.1"/>
    <property type="molecule type" value="Genomic_DNA"/>
</dbReference>